<dbReference type="Gene3D" id="3.90.10.10">
    <property type="entry name" value="Cytochrome C3"/>
    <property type="match status" value="2"/>
</dbReference>
<dbReference type="GO" id="GO:0046872">
    <property type="term" value="F:metal ion binding"/>
    <property type="evidence" value="ECO:0007669"/>
    <property type="project" value="UniProtKB-KW"/>
</dbReference>
<keyword evidence="7" id="KW-1133">Transmembrane helix</keyword>
<reference evidence="10 11" key="1">
    <citation type="journal article" date="2014" name="Int. J. Syst. Evol. Microbiol.">
        <title>Phaeodactylibacter xiamenensis gen. nov., sp. nov., a member of the family Saprospiraceae isolated from the marine alga Phaeodactylum tricornutum.</title>
        <authorList>
            <person name="Chen Z.Jr."/>
            <person name="Lei X."/>
            <person name="Lai Q."/>
            <person name="Li Y."/>
            <person name="Zhang B."/>
            <person name="Zhang J."/>
            <person name="Zhang H."/>
            <person name="Yang L."/>
            <person name="Zheng W."/>
            <person name="Tian Y."/>
            <person name="Yu Z."/>
            <person name="Xu H.Jr."/>
            <person name="Zheng T."/>
        </authorList>
    </citation>
    <scope>NUCLEOTIDE SEQUENCE [LARGE SCALE GENOMIC DNA]</scope>
    <source>
        <strain evidence="10 11">KD52</strain>
    </source>
</reference>
<evidence type="ECO:0000256" key="5">
    <source>
        <dbReference type="ARBA" id="ARBA00023004"/>
    </source>
</evidence>
<organism evidence="10 11">
    <name type="scientific">Phaeodactylibacter xiamenensis</name>
    <dbReference type="NCBI Taxonomy" id="1524460"/>
    <lineage>
        <taxon>Bacteria</taxon>
        <taxon>Pseudomonadati</taxon>
        <taxon>Bacteroidota</taxon>
        <taxon>Saprospiria</taxon>
        <taxon>Saprospirales</taxon>
        <taxon>Haliscomenobacteraceae</taxon>
        <taxon>Phaeodactylibacter</taxon>
    </lineage>
</organism>
<evidence type="ECO:0000256" key="1">
    <source>
        <dbReference type="ARBA" id="ARBA00022448"/>
    </source>
</evidence>
<evidence type="ECO:0000256" key="4">
    <source>
        <dbReference type="ARBA" id="ARBA00022982"/>
    </source>
</evidence>
<keyword evidence="5 6" id="KW-0408">Iron</keyword>
<feature type="transmembrane region" description="Helical" evidence="7">
    <location>
        <begin position="159"/>
        <end position="178"/>
    </location>
</feature>
<dbReference type="OrthoDB" id="9782196at2"/>
<dbReference type="EMBL" id="JPOS01000002">
    <property type="protein sequence ID" value="KGE89781.1"/>
    <property type="molecule type" value="Genomic_DNA"/>
</dbReference>
<dbReference type="PROSITE" id="PS51007">
    <property type="entry name" value="CYTC"/>
    <property type="match status" value="1"/>
</dbReference>
<keyword evidence="3 6" id="KW-0479">Metal-binding</keyword>
<evidence type="ECO:0000313" key="11">
    <source>
        <dbReference type="Proteomes" id="UP000029736"/>
    </source>
</evidence>
<evidence type="ECO:0000256" key="2">
    <source>
        <dbReference type="ARBA" id="ARBA00022617"/>
    </source>
</evidence>
<comment type="caution">
    <text evidence="10">The sequence shown here is derived from an EMBL/GenBank/DDBJ whole genome shotgun (WGS) entry which is preliminary data.</text>
</comment>
<keyword evidence="2 6" id="KW-0349">Heme</keyword>
<keyword evidence="1" id="KW-0813">Transport</keyword>
<dbReference type="PANTHER" id="PTHR39425">
    <property type="entry name" value="LIPOPROTEIN CYTOCHROME C"/>
    <property type="match status" value="1"/>
</dbReference>
<evidence type="ECO:0000259" key="9">
    <source>
        <dbReference type="PROSITE" id="PS51007"/>
    </source>
</evidence>
<keyword evidence="11" id="KW-1185">Reference proteome</keyword>
<keyword evidence="4" id="KW-0249">Electron transport</keyword>
<dbReference type="Proteomes" id="UP000029736">
    <property type="component" value="Unassembled WGS sequence"/>
</dbReference>
<dbReference type="GO" id="GO:0020037">
    <property type="term" value="F:heme binding"/>
    <property type="evidence" value="ECO:0007669"/>
    <property type="project" value="InterPro"/>
</dbReference>
<dbReference type="CDD" id="cd08168">
    <property type="entry name" value="Cytochrom_C3"/>
    <property type="match status" value="2"/>
</dbReference>
<evidence type="ECO:0000256" key="8">
    <source>
        <dbReference type="SAM" id="SignalP"/>
    </source>
</evidence>
<dbReference type="InterPro" id="IPR036280">
    <property type="entry name" value="Multihaem_cyt_sf"/>
</dbReference>
<dbReference type="AlphaFoldDB" id="A0A098SC78"/>
<proteinExistence type="predicted"/>
<sequence>MTYKQLISRVLFLLAMAVFALPAMAQEEGDGGGAVNIDEGKTLFRNYCATCHNKNMKDNLTGPALGGTQERWADYPKEDLYNWIRQSQSMINSGHPRAVELWEEWKPTVMNNFLNLSDSEIDNILAYIEAVYTGADKKNVAGGEAAVAVVEEKPNNTPLFIALAVILAILAVVLARIVSNLNYMLQVREGNSDARRTSLVEILTSKGLIAFVIFALVVLGGYTTVNNAIMLGRQQGYAPEQPIKFSHQTHAGIQKIDCQYCHDGARRSKHSVIPAANTCMNCHRAIKVGSQYGTAELTKIYASIGYDPSSDTYLDNYEEMNQDDIEKVYKKWIADTYVKENGSIDSKGEELIEEQWEGIVSSLTNPHKKKIQGPIEWVRIHNLPDHVYFNHAQHVTVGQLECQTCHGPMEEWEVAKQHSPLSMGWCINCHRQTEVQFDDNEYYKSYTRYHEEIASGEREKVTVEDIGGLECQKCHY</sequence>
<dbReference type="InterPro" id="IPR036909">
    <property type="entry name" value="Cyt_c-like_dom_sf"/>
</dbReference>
<dbReference type="GO" id="GO:0009055">
    <property type="term" value="F:electron transfer activity"/>
    <property type="evidence" value="ECO:0007669"/>
    <property type="project" value="InterPro"/>
</dbReference>
<dbReference type="Pfam" id="PF02085">
    <property type="entry name" value="Cytochrom_CIII"/>
    <property type="match status" value="1"/>
</dbReference>
<dbReference type="Gene3D" id="1.10.760.10">
    <property type="entry name" value="Cytochrome c-like domain"/>
    <property type="match status" value="1"/>
</dbReference>
<name>A0A098SC78_9BACT</name>
<gene>
    <name evidence="10" type="ORF">IX84_00180</name>
</gene>
<accession>A0A098SC78</accession>
<dbReference type="STRING" id="1524460.IX84_00180"/>
<dbReference type="InterPro" id="IPR009056">
    <property type="entry name" value="Cyt_c-like_dom"/>
</dbReference>
<dbReference type="SUPFAM" id="SSF46626">
    <property type="entry name" value="Cytochrome c"/>
    <property type="match status" value="1"/>
</dbReference>
<evidence type="ECO:0000256" key="6">
    <source>
        <dbReference type="PROSITE-ProRule" id="PRU00433"/>
    </source>
</evidence>
<feature type="transmembrane region" description="Helical" evidence="7">
    <location>
        <begin position="199"/>
        <end position="222"/>
    </location>
</feature>
<keyword evidence="7" id="KW-0812">Transmembrane</keyword>
<dbReference type="Pfam" id="PF00034">
    <property type="entry name" value="Cytochrom_C"/>
    <property type="match status" value="1"/>
</dbReference>
<keyword evidence="8" id="KW-0732">Signal</keyword>
<dbReference type="PANTHER" id="PTHR39425:SF1">
    <property type="entry name" value="CYTOCHROME C7-LIKE DOMAIN-CONTAINING PROTEIN"/>
    <property type="match status" value="1"/>
</dbReference>
<dbReference type="RefSeq" id="WP_044215535.1">
    <property type="nucleotide sequence ID" value="NZ_JBKAGJ010000014.1"/>
</dbReference>
<dbReference type="SUPFAM" id="SSF48695">
    <property type="entry name" value="Multiheme cytochromes"/>
    <property type="match status" value="1"/>
</dbReference>
<evidence type="ECO:0000256" key="7">
    <source>
        <dbReference type="SAM" id="Phobius"/>
    </source>
</evidence>
<feature type="chain" id="PRO_5001940133" evidence="8">
    <location>
        <begin position="26"/>
        <end position="476"/>
    </location>
</feature>
<feature type="signal peptide" evidence="8">
    <location>
        <begin position="1"/>
        <end position="25"/>
    </location>
</feature>
<feature type="domain" description="Cytochrome c" evidence="9">
    <location>
        <begin position="35"/>
        <end position="132"/>
    </location>
</feature>
<keyword evidence="7" id="KW-0472">Membrane</keyword>
<dbReference type="InterPro" id="IPR020942">
    <property type="entry name" value="Cyt_c_III_dom"/>
</dbReference>
<evidence type="ECO:0000313" key="10">
    <source>
        <dbReference type="EMBL" id="KGE89781.1"/>
    </source>
</evidence>
<evidence type="ECO:0000256" key="3">
    <source>
        <dbReference type="ARBA" id="ARBA00022723"/>
    </source>
</evidence>
<protein>
    <submittedName>
        <fullName evidence="10">Cytochrome c class I</fullName>
    </submittedName>
</protein>